<reference evidence="8 9" key="1">
    <citation type="submission" date="2023-06" db="EMBL/GenBank/DDBJ databases">
        <title>Roseiconus lacunae JC819 isolated from Gulf of Mannar region, Tamil Nadu.</title>
        <authorList>
            <person name="Pk S."/>
            <person name="Ch S."/>
            <person name="Ch V.R."/>
        </authorList>
    </citation>
    <scope>NUCLEOTIDE SEQUENCE [LARGE SCALE GENOMIC DNA]</scope>
    <source>
        <strain evidence="8 9">JC819</strain>
    </source>
</reference>
<feature type="transmembrane region" description="Helical" evidence="6">
    <location>
        <begin position="71"/>
        <end position="101"/>
    </location>
</feature>
<evidence type="ECO:0000256" key="4">
    <source>
        <dbReference type="ARBA" id="ARBA00022989"/>
    </source>
</evidence>
<comment type="caution">
    <text evidence="8">The sequence shown here is derived from an EMBL/GenBank/DDBJ whole genome shotgun (WGS) entry which is preliminary data.</text>
</comment>
<keyword evidence="9" id="KW-1185">Reference proteome</keyword>
<evidence type="ECO:0000313" key="9">
    <source>
        <dbReference type="Proteomes" id="UP001239462"/>
    </source>
</evidence>
<evidence type="ECO:0000256" key="6">
    <source>
        <dbReference type="SAM" id="Phobius"/>
    </source>
</evidence>
<evidence type="ECO:0000259" key="7">
    <source>
        <dbReference type="Pfam" id="PF10520"/>
    </source>
</evidence>
<sequence length="190" mass="21705">MLLLLIKIAAAWLLADFLTGVFHWFEDRYLSEHQSLDFARGIATDNVLHHTKPTAMLQSTRWENMRSAALVAWPLAIGLAIIGVPFVIWAGVAFASLGNLIHRFAHEPKRNLPRWVRGLQEFGVFISPAHHNAHHQFGRSLIERRCASVAYCPMTDFVNPVLDRFRVWDRAEAILRWVGIKPFSREGCPE</sequence>
<proteinExistence type="inferred from homology"/>
<accession>A0ABT7PEM3</accession>
<comment type="subcellular location">
    <subcellularLocation>
        <location evidence="1">Membrane</location>
        <topology evidence="1">Multi-pass membrane protein</topology>
    </subcellularLocation>
</comment>
<dbReference type="PANTHER" id="PTHR48231:SF1">
    <property type="entry name" value="OS08G0187900 PROTEIN"/>
    <property type="match status" value="1"/>
</dbReference>
<gene>
    <name evidence="8" type="ORF">QTN89_05900</name>
</gene>
<dbReference type="Proteomes" id="UP001239462">
    <property type="component" value="Unassembled WGS sequence"/>
</dbReference>
<keyword evidence="3 6" id="KW-0812">Transmembrane</keyword>
<organism evidence="8 9">
    <name type="scientific">Roseiconus lacunae</name>
    <dbReference type="NCBI Taxonomy" id="2605694"/>
    <lineage>
        <taxon>Bacteria</taxon>
        <taxon>Pseudomonadati</taxon>
        <taxon>Planctomycetota</taxon>
        <taxon>Planctomycetia</taxon>
        <taxon>Pirellulales</taxon>
        <taxon>Pirellulaceae</taxon>
        <taxon>Roseiconus</taxon>
    </lineage>
</organism>
<comment type="similarity">
    <text evidence="2">Belongs to the fatty acid desaturase CarF family.</text>
</comment>
<feature type="domain" description="Lipid desaturase" evidence="7">
    <location>
        <begin position="12"/>
        <end position="182"/>
    </location>
</feature>
<dbReference type="PANTHER" id="PTHR48231">
    <property type="entry name" value="TMEM189_B_DMAIN DOMAIN-CONTAINING PROTEIN"/>
    <property type="match status" value="1"/>
</dbReference>
<dbReference type="EMBL" id="JASZZN010000003">
    <property type="protein sequence ID" value="MDM4014953.1"/>
    <property type="molecule type" value="Genomic_DNA"/>
</dbReference>
<dbReference type="InterPro" id="IPR019547">
    <property type="entry name" value="Lipid_desat"/>
</dbReference>
<protein>
    <submittedName>
        <fullName evidence="8">Fatty acid desaturase CarF family protein</fullName>
    </submittedName>
</protein>
<keyword evidence="4 6" id="KW-1133">Transmembrane helix</keyword>
<evidence type="ECO:0000256" key="5">
    <source>
        <dbReference type="ARBA" id="ARBA00023136"/>
    </source>
</evidence>
<evidence type="ECO:0000313" key="8">
    <source>
        <dbReference type="EMBL" id="MDM4014953.1"/>
    </source>
</evidence>
<dbReference type="RefSeq" id="WP_289162576.1">
    <property type="nucleotide sequence ID" value="NZ_JASZZN010000003.1"/>
</dbReference>
<name>A0ABT7PEM3_9BACT</name>
<evidence type="ECO:0000256" key="1">
    <source>
        <dbReference type="ARBA" id="ARBA00004141"/>
    </source>
</evidence>
<keyword evidence="5 6" id="KW-0472">Membrane</keyword>
<dbReference type="Pfam" id="PF10520">
    <property type="entry name" value="Lipid_desat"/>
    <property type="match status" value="1"/>
</dbReference>
<evidence type="ECO:0000256" key="3">
    <source>
        <dbReference type="ARBA" id="ARBA00022692"/>
    </source>
</evidence>
<evidence type="ECO:0000256" key="2">
    <source>
        <dbReference type="ARBA" id="ARBA00007620"/>
    </source>
</evidence>